<name>R7U9Z8_CAPTE</name>
<dbReference type="HOGENOM" id="CLU_178182_1_0_1"/>
<reference evidence="2" key="3">
    <citation type="submission" date="2015-06" db="UniProtKB">
        <authorList>
            <consortium name="EnsemblMetazoa"/>
        </authorList>
    </citation>
    <scope>IDENTIFICATION</scope>
</reference>
<dbReference type="EMBL" id="AMQN01009614">
    <property type="status" value="NOT_ANNOTATED_CDS"/>
    <property type="molecule type" value="Genomic_DNA"/>
</dbReference>
<dbReference type="EnsemblMetazoa" id="CapteT27970">
    <property type="protein sequence ID" value="CapteP27970"/>
    <property type="gene ID" value="CapteG27970"/>
</dbReference>
<keyword evidence="3" id="KW-1185">Reference proteome</keyword>
<protein>
    <submittedName>
        <fullName evidence="1 2">Uncharacterized protein</fullName>
    </submittedName>
</protein>
<dbReference type="InterPro" id="IPR036397">
    <property type="entry name" value="RNaseH_sf"/>
</dbReference>
<evidence type="ECO:0000313" key="3">
    <source>
        <dbReference type="Proteomes" id="UP000014760"/>
    </source>
</evidence>
<dbReference type="Gene3D" id="3.30.420.10">
    <property type="entry name" value="Ribonuclease H-like superfamily/Ribonuclease H"/>
    <property type="match status" value="1"/>
</dbReference>
<accession>R7U9Z8</accession>
<gene>
    <name evidence="1" type="ORF">CAPTEDRAFT_27970</name>
</gene>
<dbReference type="Proteomes" id="UP000014760">
    <property type="component" value="Unassembled WGS sequence"/>
</dbReference>
<reference evidence="3" key="1">
    <citation type="submission" date="2012-12" db="EMBL/GenBank/DDBJ databases">
        <authorList>
            <person name="Hellsten U."/>
            <person name="Grimwood J."/>
            <person name="Chapman J.A."/>
            <person name="Shapiro H."/>
            <person name="Aerts A."/>
            <person name="Otillar R.P."/>
            <person name="Terry A.Y."/>
            <person name="Boore J.L."/>
            <person name="Simakov O."/>
            <person name="Marletaz F."/>
            <person name="Cho S.-J."/>
            <person name="Edsinger-Gonzales E."/>
            <person name="Havlak P."/>
            <person name="Kuo D.-H."/>
            <person name="Larsson T."/>
            <person name="Lv J."/>
            <person name="Arendt D."/>
            <person name="Savage R."/>
            <person name="Osoegawa K."/>
            <person name="de Jong P."/>
            <person name="Lindberg D.R."/>
            <person name="Seaver E.C."/>
            <person name="Weisblat D.A."/>
            <person name="Putnam N.H."/>
            <person name="Grigoriev I.V."/>
            <person name="Rokhsar D.S."/>
        </authorList>
    </citation>
    <scope>NUCLEOTIDE SEQUENCE</scope>
    <source>
        <strain evidence="3">I ESC-2004</strain>
    </source>
</reference>
<proteinExistence type="predicted"/>
<feature type="non-terminal residue" evidence="1">
    <location>
        <position position="1"/>
    </location>
</feature>
<feature type="non-terminal residue" evidence="1">
    <location>
        <position position="74"/>
    </location>
</feature>
<evidence type="ECO:0000313" key="2">
    <source>
        <dbReference type="EnsemblMetazoa" id="CapteP27970"/>
    </source>
</evidence>
<sequence>DFKGMIQVDCLEKGTAAKGAFYAKLLEKVRAASKEKRRRLLARGQRLQQDNSPSDNCHIAIASGRMCGFEILSH</sequence>
<evidence type="ECO:0000313" key="1">
    <source>
        <dbReference type="EMBL" id="ELU00643.1"/>
    </source>
</evidence>
<dbReference type="AlphaFoldDB" id="R7U9Z8"/>
<dbReference type="EMBL" id="KB305800">
    <property type="protein sequence ID" value="ELU00643.1"/>
    <property type="molecule type" value="Genomic_DNA"/>
</dbReference>
<dbReference type="GO" id="GO:0003676">
    <property type="term" value="F:nucleic acid binding"/>
    <property type="evidence" value="ECO:0007669"/>
    <property type="project" value="InterPro"/>
</dbReference>
<reference evidence="1 3" key="2">
    <citation type="journal article" date="2013" name="Nature">
        <title>Insights into bilaterian evolution from three spiralian genomes.</title>
        <authorList>
            <person name="Simakov O."/>
            <person name="Marletaz F."/>
            <person name="Cho S.J."/>
            <person name="Edsinger-Gonzales E."/>
            <person name="Havlak P."/>
            <person name="Hellsten U."/>
            <person name="Kuo D.H."/>
            <person name="Larsson T."/>
            <person name="Lv J."/>
            <person name="Arendt D."/>
            <person name="Savage R."/>
            <person name="Osoegawa K."/>
            <person name="de Jong P."/>
            <person name="Grimwood J."/>
            <person name="Chapman J.A."/>
            <person name="Shapiro H."/>
            <person name="Aerts A."/>
            <person name="Otillar R.P."/>
            <person name="Terry A.Y."/>
            <person name="Boore J.L."/>
            <person name="Grigoriev I.V."/>
            <person name="Lindberg D.R."/>
            <person name="Seaver E.C."/>
            <person name="Weisblat D.A."/>
            <person name="Putnam N.H."/>
            <person name="Rokhsar D.S."/>
        </authorList>
    </citation>
    <scope>NUCLEOTIDE SEQUENCE</scope>
    <source>
        <strain evidence="1 3">I ESC-2004</strain>
    </source>
</reference>
<organism evidence="1">
    <name type="scientific">Capitella teleta</name>
    <name type="common">Polychaete worm</name>
    <dbReference type="NCBI Taxonomy" id="283909"/>
    <lineage>
        <taxon>Eukaryota</taxon>
        <taxon>Metazoa</taxon>
        <taxon>Spiralia</taxon>
        <taxon>Lophotrochozoa</taxon>
        <taxon>Annelida</taxon>
        <taxon>Polychaeta</taxon>
        <taxon>Sedentaria</taxon>
        <taxon>Scolecida</taxon>
        <taxon>Capitellidae</taxon>
        <taxon>Capitella</taxon>
    </lineage>
</organism>